<dbReference type="RefSeq" id="XP_013331009.1">
    <property type="nucleotide sequence ID" value="XM_013475555.1"/>
</dbReference>
<dbReference type="Proteomes" id="UP000053958">
    <property type="component" value="Unassembled WGS sequence"/>
</dbReference>
<comment type="caution">
    <text evidence="2">The sequence shown here is derived from an EMBL/GenBank/DDBJ whole genome shotgun (WGS) entry which is preliminary data.</text>
</comment>
<keyword evidence="3" id="KW-1185">Reference proteome</keyword>
<dbReference type="EMBL" id="LASV01000063">
    <property type="protein sequence ID" value="KKA24397.1"/>
    <property type="molecule type" value="Genomic_DNA"/>
</dbReference>
<gene>
    <name evidence="2" type="ORF">T310_1582</name>
</gene>
<feature type="region of interest" description="Disordered" evidence="1">
    <location>
        <begin position="131"/>
        <end position="150"/>
    </location>
</feature>
<reference evidence="2 3" key="1">
    <citation type="submission" date="2015-04" db="EMBL/GenBank/DDBJ databases">
        <authorList>
            <person name="Heijne W.H."/>
            <person name="Fedorova N.D."/>
            <person name="Nierman W.C."/>
            <person name="Vollebregt A.W."/>
            <person name="Zhao Z."/>
            <person name="Wu L."/>
            <person name="Kumar M."/>
            <person name="Stam H."/>
            <person name="van den Berg M.A."/>
            <person name="Pel H.J."/>
        </authorList>
    </citation>
    <scope>NUCLEOTIDE SEQUENCE [LARGE SCALE GENOMIC DNA]</scope>
    <source>
        <strain evidence="2 3">CBS 393.64</strain>
    </source>
</reference>
<name>A0A0F4Z1K1_RASE3</name>
<dbReference type="GeneID" id="25313933"/>
<organism evidence="2 3">
    <name type="scientific">Rasamsonia emersonii (strain ATCC 16479 / CBS 393.64 / IMI 116815)</name>
    <dbReference type="NCBI Taxonomy" id="1408163"/>
    <lineage>
        <taxon>Eukaryota</taxon>
        <taxon>Fungi</taxon>
        <taxon>Dikarya</taxon>
        <taxon>Ascomycota</taxon>
        <taxon>Pezizomycotina</taxon>
        <taxon>Eurotiomycetes</taxon>
        <taxon>Eurotiomycetidae</taxon>
        <taxon>Eurotiales</taxon>
        <taxon>Trichocomaceae</taxon>
        <taxon>Rasamsonia</taxon>
    </lineage>
</organism>
<accession>A0A0F4Z1K1</accession>
<evidence type="ECO:0000313" key="2">
    <source>
        <dbReference type="EMBL" id="KKA24397.1"/>
    </source>
</evidence>
<evidence type="ECO:0000256" key="1">
    <source>
        <dbReference type="SAM" id="MobiDB-lite"/>
    </source>
</evidence>
<dbReference type="AlphaFoldDB" id="A0A0F4Z1K1"/>
<sequence>MDHLTAPACFWTDFLPNLISRFFFSSDPLSNNLICKPGQNYCSGHSLQTNILMSCAAVDVLKIYSCDVQTVLTGVCFRLSHVLPSGYKTSALCYQSSPSAGDAVCTFNGTAYELDGTAFFLPQSLLSTLKDSSAGGDAQEPTKSSKSSSSVETIYVPVPIPVPAVDTDDFPAETSPLTESAIITGKVYPTITTESNTDTESPSPLPLSSPFLSCSLSLQPEPLPSAPLGTDFFTYPTTTPITTLTTTATTSSSSSIFPSWSSRATIITTTTTTTVVTSTKLLPHTPTSITTGATSTAKAKASSNKATTMHMHHHLHWLFGLDPAAADIFLVGAGWYWEMRKKQEQENV</sequence>
<protein>
    <submittedName>
        <fullName evidence="2">Uncharacterized protein</fullName>
    </submittedName>
</protein>
<dbReference type="OrthoDB" id="5426294at2759"/>
<evidence type="ECO:0000313" key="3">
    <source>
        <dbReference type="Proteomes" id="UP000053958"/>
    </source>
</evidence>
<proteinExistence type="predicted"/>